<accession>A0ABW8LZG4</accession>
<reference evidence="10 11" key="1">
    <citation type="submission" date="2024-11" db="EMBL/GenBank/DDBJ databases">
        <title>The Natural Products Discovery Center: Release of the First 8490 Sequenced Strains for Exploring Actinobacteria Biosynthetic Diversity.</title>
        <authorList>
            <person name="Kalkreuter E."/>
            <person name="Kautsar S.A."/>
            <person name="Yang D."/>
            <person name="Bader C.D."/>
            <person name="Teijaro C.N."/>
            <person name="Fluegel L."/>
            <person name="Davis C.M."/>
            <person name="Simpson J.R."/>
            <person name="Lauterbach L."/>
            <person name="Steele A.D."/>
            <person name="Gui C."/>
            <person name="Meng S."/>
            <person name="Li G."/>
            <person name="Viehrig K."/>
            <person name="Ye F."/>
            <person name="Su P."/>
            <person name="Kiefer A.F."/>
            <person name="Nichols A."/>
            <person name="Cepeda A.J."/>
            <person name="Yan W."/>
            <person name="Fan B."/>
            <person name="Jiang Y."/>
            <person name="Adhikari A."/>
            <person name="Zheng C.-J."/>
            <person name="Schuster L."/>
            <person name="Cowan T.M."/>
            <person name="Smanski M.J."/>
            <person name="Chevrette M.G."/>
            <person name="De Carvalho L.P.S."/>
            <person name="Shen B."/>
        </authorList>
    </citation>
    <scope>NUCLEOTIDE SEQUENCE [LARGE SCALE GENOMIC DNA]</scope>
    <source>
        <strain evidence="10 11">NPDC020863</strain>
    </source>
</reference>
<dbReference type="EMBL" id="JBJDQH010000017">
    <property type="protein sequence ID" value="MFK4271291.1"/>
    <property type="molecule type" value="Genomic_DNA"/>
</dbReference>
<keyword evidence="5 8" id="KW-0408">Iron</keyword>
<evidence type="ECO:0000256" key="6">
    <source>
        <dbReference type="ARBA" id="ARBA00023014"/>
    </source>
</evidence>
<keyword evidence="3 8" id="KW-0479">Metal-binding</keyword>
<keyword evidence="11" id="KW-1185">Reference proteome</keyword>
<comment type="function">
    <text evidence="8">Ferredoxins are iron-sulfur proteins that transfer electrons in a wide variety of metabolic reactions.</text>
</comment>
<evidence type="ECO:0000256" key="4">
    <source>
        <dbReference type="ARBA" id="ARBA00022982"/>
    </source>
</evidence>
<dbReference type="RefSeq" id="WP_358641757.1">
    <property type="nucleotide sequence ID" value="NZ_JBFACG010000026.1"/>
</dbReference>
<evidence type="ECO:0000256" key="1">
    <source>
        <dbReference type="ARBA" id="ARBA00001927"/>
    </source>
</evidence>
<dbReference type="InterPro" id="IPR051269">
    <property type="entry name" value="Fe-S_cluster_ET"/>
</dbReference>
<keyword evidence="6 8" id="KW-0411">Iron-sulfur</keyword>
<keyword evidence="2 8" id="KW-0813">Transport</keyword>
<dbReference type="Proteomes" id="UP001620295">
    <property type="component" value="Unassembled WGS sequence"/>
</dbReference>
<dbReference type="PANTHER" id="PTHR36923:SF3">
    <property type="entry name" value="FERREDOXIN"/>
    <property type="match status" value="1"/>
</dbReference>
<sequence>MRINADADRCVGAGQCVLAAPDLFDQDDDGTVTVLTEPGAATKDAAREAVHLCPSGAITLEEG</sequence>
<name>A0ABW8LZG4_9ACTN</name>
<dbReference type="InterPro" id="IPR001080">
    <property type="entry name" value="3Fe4S_ferredoxin"/>
</dbReference>
<protein>
    <recommendedName>
        <fullName evidence="8">Ferredoxin</fullName>
    </recommendedName>
</protein>
<dbReference type="InterPro" id="IPR017896">
    <property type="entry name" value="4Fe4S_Fe-S-bd"/>
</dbReference>
<evidence type="ECO:0000256" key="8">
    <source>
        <dbReference type="RuleBase" id="RU368020"/>
    </source>
</evidence>
<evidence type="ECO:0000313" key="10">
    <source>
        <dbReference type="EMBL" id="MFK4271291.1"/>
    </source>
</evidence>
<evidence type="ECO:0000256" key="7">
    <source>
        <dbReference type="ARBA" id="ARBA00023291"/>
    </source>
</evidence>
<organism evidence="10 11">
    <name type="scientific">Streptomyces milbemycinicus</name>
    <dbReference type="NCBI Taxonomy" id="476552"/>
    <lineage>
        <taxon>Bacteria</taxon>
        <taxon>Bacillati</taxon>
        <taxon>Actinomycetota</taxon>
        <taxon>Actinomycetes</taxon>
        <taxon>Kitasatosporales</taxon>
        <taxon>Streptomycetaceae</taxon>
        <taxon>Streptomyces</taxon>
    </lineage>
</organism>
<gene>
    <name evidence="10" type="ORF">ACI2L5_41185</name>
</gene>
<dbReference type="PROSITE" id="PS51379">
    <property type="entry name" value="4FE4S_FER_2"/>
    <property type="match status" value="1"/>
</dbReference>
<keyword evidence="4 8" id="KW-0249">Electron transport</keyword>
<evidence type="ECO:0000256" key="3">
    <source>
        <dbReference type="ARBA" id="ARBA00022723"/>
    </source>
</evidence>
<evidence type="ECO:0000256" key="5">
    <source>
        <dbReference type="ARBA" id="ARBA00023004"/>
    </source>
</evidence>
<dbReference type="SUPFAM" id="SSF54862">
    <property type="entry name" value="4Fe-4S ferredoxins"/>
    <property type="match status" value="1"/>
</dbReference>
<comment type="cofactor">
    <cofactor evidence="1">
        <name>[3Fe-4S] cluster</name>
        <dbReference type="ChEBI" id="CHEBI:21137"/>
    </cofactor>
</comment>
<evidence type="ECO:0000256" key="2">
    <source>
        <dbReference type="ARBA" id="ARBA00022448"/>
    </source>
</evidence>
<feature type="domain" description="4Fe-4S ferredoxin-type" evidence="9">
    <location>
        <begin position="1"/>
        <end position="29"/>
    </location>
</feature>
<dbReference type="PRINTS" id="PR00352">
    <property type="entry name" value="3FE4SFRDOXIN"/>
</dbReference>
<dbReference type="Gene3D" id="3.30.70.20">
    <property type="match status" value="1"/>
</dbReference>
<dbReference type="PANTHER" id="PTHR36923">
    <property type="entry name" value="FERREDOXIN"/>
    <property type="match status" value="1"/>
</dbReference>
<keyword evidence="7" id="KW-0003">3Fe-4S</keyword>
<proteinExistence type="predicted"/>
<evidence type="ECO:0000259" key="9">
    <source>
        <dbReference type="PROSITE" id="PS51379"/>
    </source>
</evidence>
<comment type="caution">
    <text evidence="10">The sequence shown here is derived from an EMBL/GenBank/DDBJ whole genome shotgun (WGS) entry which is preliminary data.</text>
</comment>
<evidence type="ECO:0000313" key="11">
    <source>
        <dbReference type="Proteomes" id="UP001620295"/>
    </source>
</evidence>
<dbReference type="Pfam" id="PF13370">
    <property type="entry name" value="Fer4_13"/>
    <property type="match status" value="1"/>
</dbReference>